<accession>A0A564FSV3</accession>
<dbReference type="Proteomes" id="UP001055303">
    <property type="component" value="Unassembled WGS sequence"/>
</dbReference>
<keyword evidence="5" id="KW-1185">Reference proteome</keyword>
<dbReference type="EMBL" id="BPQI01000015">
    <property type="protein sequence ID" value="GJD54879.1"/>
    <property type="molecule type" value="Genomic_DNA"/>
</dbReference>
<protein>
    <submittedName>
        <fullName evidence="3">Uncharacterized protein</fullName>
    </submittedName>
</protein>
<gene>
    <name evidence="2" type="ORF">IFDJLNFL_0758</name>
    <name evidence="3" type="ORF">MTDSW087_00770</name>
</gene>
<dbReference type="EMBL" id="CABFVH010000003">
    <property type="protein sequence ID" value="VUF11097.1"/>
    <property type="molecule type" value="Genomic_DNA"/>
</dbReference>
<reference evidence="2" key="2">
    <citation type="journal article" date="2021" name="Front. Microbiol.">
        <title>Comprehensive Comparative Genomics and Phenotyping of Methylobacterium Species.</title>
        <authorList>
            <person name="Alessa O."/>
            <person name="Ogura Y."/>
            <person name="Fujitani Y."/>
            <person name="Takami H."/>
            <person name="Hayashi T."/>
            <person name="Sahin N."/>
            <person name="Tani A."/>
        </authorList>
    </citation>
    <scope>NUCLEOTIDE SEQUENCE</scope>
    <source>
        <strain evidence="2">DSM 22415</strain>
    </source>
</reference>
<feature type="region of interest" description="Disordered" evidence="1">
    <location>
        <begin position="68"/>
        <end position="89"/>
    </location>
</feature>
<dbReference type="Proteomes" id="UP000401717">
    <property type="component" value="Unassembled WGS sequence"/>
</dbReference>
<dbReference type="AlphaFoldDB" id="A0A564FSV3"/>
<sequence length="89" mass="8937">MPSRARPALGPSPRCADADRSGAEPRPAQALLNGLAPLLDLAFGIEGEPAFPDEIAALVASLHAGPLGSGAAAPEDIERPYATPALEAA</sequence>
<evidence type="ECO:0000313" key="5">
    <source>
        <dbReference type="Proteomes" id="UP001055303"/>
    </source>
</evidence>
<organism evidence="3 4">
    <name type="scientific">Methylobacterium dankookense</name>
    <dbReference type="NCBI Taxonomy" id="560405"/>
    <lineage>
        <taxon>Bacteria</taxon>
        <taxon>Pseudomonadati</taxon>
        <taxon>Pseudomonadota</taxon>
        <taxon>Alphaproteobacteria</taxon>
        <taxon>Hyphomicrobiales</taxon>
        <taxon>Methylobacteriaceae</taxon>
        <taxon>Methylobacterium</taxon>
    </lineage>
</organism>
<evidence type="ECO:0000256" key="1">
    <source>
        <dbReference type="SAM" id="MobiDB-lite"/>
    </source>
</evidence>
<name>A0A564FSV3_9HYPH</name>
<feature type="region of interest" description="Disordered" evidence="1">
    <location>
        <begin position="1"/>
        <end position="26"/>
    </location>
</feature>
<reference evidence="2" key="3">
    <citation type="submission" date="2021-08" db="EMBL/GenBank/DDBJ databases">
        <authorList>
            <person name="Tani A."/>
            <person name="Ola A."/>
            <person name="Ogura Y."/>
            <person name="Katsura K."/>
            <person name="Hayashi T."/>
        </authorList>
    </citation>
    <scope>NUCLEOTIDE SEQUENCE</scope>
    <source>
        <strain evidence="2">DSM 22415</strain>
    </source>
</reference>
<evidence type="ECO:0000313" key="2">
    <source>
        <dbReference type="EMBL" id="GJD54879.1"/>
    </source>
</evidence>
<reference evidence="3 4" key="1">
    <citation type="submission" date="2019-06" db="EMBL/GenBank/DDBJ databases">
        <authorList>
            <person name="Rodrigo-Torres L."/>
            <person name="Arahal R. D."/>
            <person name="Lucena T."/>
        </authorList>
    </citation>
    <scope>NUCLEOTIDE SEQUENCE [LARGE SCALE GENOMIC DNA]</scope>
    <source>
        <strain evidence="3 4">SW08-7</strain>
    </source>
</reference>
<dbReference type="OrthoDB" id="1341324at28211"/>
<dbReference type="RefSeq" id="WP_144760365.1">
    <property type="nucleotide sequence ID" value="NZ_BPQI01000015.1"/>
</dbReference>
<proteinExistence type="predicted"/>
<evidence type="ECO:0000313" key="3">
    <source>
        <dbReference type="EMBL" id="VUF11097.1"/>
    </source>
</evidence>
<evidence type="ECO:0000313" key="4">
    <source>
        <dbReference type="Proteomes" id="UP000401717"/>
    </source>
</evidence>